<feature type="compositionally biased region" description="Basic and acidic residues" evidence="1">
    <location>
        <begin position="793"/>
        <end position="820"/>
    </location>
</feature>
<evidence type="ECO:0000313" key="3">
    <source>
        <dbReference type="Proteomes" id="UP000733611"/>
    </source>
</evidence>
<feature type="region of interest" description="Disordered" evidence="1">
    <location>
        <begin position="1232"/>
        <end position="1395"/>
    </location>
</feature>
<accession>A0A948WYH7</accession>
<feature type="region of interest" description="Disordered" evidence="1">
    <location>
        <begin position="1889"/>
        <end position="1934"/>
    </location>
</feature>
<feature type="region of interest" description="Disordered" evidence="1">
    <location>
        <begin position="908"/>
        <end position="927"/>
    </location>
</feature>
<feature type="region of interest" description="Disordered" evidence="1">
    <location>
        <begin position="1697"/>
        <end position="1854"/>
    </location>
</feature>
<feature type="region of interest" description="Disordered" evidence="1">
    <location>
        <begin position="667"/>
        <end position="699"/>
    </location>
</feature>
<feature type="compositionally biased region" description="Low complexity" evidence="1">
    <location>
        <begin position="667"/>
        <end position="687"/>
    </location>
</feature>
<feature type="compositionally biased region" description="Basic and acidic residues" evidence="1">
    <location>
        <begin position="1525"/>
        <end position="1535"/>
    </location>
</feature>
<evidence type="ECO:0000256" key="1">
    <source>
        <dbReference type="SAM" id="MobiDB-lite"/>
    </source>
</evidence>
<feature type="compositionally biased region" description="Low complexity" evidence="1">
    <location>
        <begin position="1066"/>
        <end position="1104"/>
    </location>
</feature>
<feature type="region of interest" description="Disordered" evidence="1">
    <location>
        <begin position="116"/>
        <end position="164"/>
    </location>
</feature>
<feature type="compositionally biased region" description="Low complexity" evidence="1">
    <location>
        <begin position="2142"/>
        <end position="2152"/>
    </location>
</feature>
<feature type="region of interest" description="Disordered" evidence="1">
    <location>
        <begin position="1410"/>
        <end position="1464"/>
    </location>
</feature>
<feature type="compositionally biased region" description="Polar residues" evidence="1">
    <location>
        <begin position="2450"/>
        <end position="2460"/>
    </location>
</feature>
<dbReference type="Proteomes" id="UP000733611">
    <property type="component" value="Unassembled WGS sequence"/>
</dbReference>
<feature type="compositionally biased region" description="Acidic residues" evidence="1">
    <location>
        <begin position="1725"/>
        <end position="1736"/>
    </location>
</feature>
<protein>
    <submittedName>
        <fullName evidence="2">Uncharacterized protein</fullName>
    </submittedName>
</protein>
<feature type="compositionally biased region" description="Basic and acidic residues" evidence="1">
    <location>
        <begin position="1497"/>
        <end position="1511"/>
    </location>
</feature>
<reference evidence="2" key="1">
    <citation type="journal article" date="2021" name="PeerJ">
        <title>Extensive microbial diversity within the chicken gut microbiome revealed by metagenomics and culture.</title>
        <authorList>
            <person name="Gilroy R."/>
            <person name="Ravi A."/>
            <person name="Getino M."/>
            <person name="Pursley I."/>
            <person name="Horton D.L."/>
            <person name="Alikhan N.F."/>
            <person name="Baker D."/>
            <person name="Gharbi K."/>
            <person name="Hall N."/>
            <person name="Watson M."/>
            <person name="Adriaenssens E.M."/>
            <person name="Foster-Nyarko E."/>
            <person name="Jarju S."/>
            <person name="Secka A."/>
            <person name="Antonio M."/>
            <person name="Oren A."/>
            <person name="Chaudhuri R.R."/>
            <person name="La Ragione R."/>
            <person name="Hildebrand F."/>
            <person name="Pallen M.J."/>
        </authorList>
    </citation>
    <scope>NUCLEOTIDE SEQUENCE</scope>
    <source>
        <strain evidence="2">378</strain>
    </source>
</reference>
<feature type="compositionally biased region" description="Low complexity" evidence="1">
    <location>
        <begin position="821"/>
        <end position="847"/>
    </location>
</feature>
<feature type="region of interest" description="Disordered" evidence="1">
    <location>
        <begin position="1483"/>
        <end position="1684"/>
    </location>
</feature>
<feature type="compositionally biased region" description="Polar residues" evidence="1">
    <location>
        <begin position="513"/>
        <end position="526"/>
    </location>
</feature>
<feature type="compositionally biased region" description="Basic and acidic residues" evidence="1">
    <location>
        <begin position="2131"/>
        <end position="2141"/>
    </location>
</feature>
<organism evidence="2 3">
    <name type="scientific">Candidatus Anaerobiospirillum pullicola</name>
    <dbReference type="NCBI Taxonomy" id="2838451"/>
    <lineage>
        <taxon>Bacteria</taxon>
        <taxon>Pseudomonadati</taxon>
        <taxon>Pseudomonadota</taxon>
        <taxon>Gammaproteobacteria</taxon>
        <taxon>Aeromonadales</taxon>
        <taxon>Succinivibrionaceae</taxon>
        <taxon>Anaerobiospirillum</taxon>
    </lineage>
</organism>
<feature type="region of interest" description="Disordered" evidence="1">
    <location>
        <begin position="2484"/>
        <end position="2515"/>
    </location>
</feature>
<feature type="compositionally biased region" description="Acidic residues" evidence="1">
    <location>
        <begin position="1440"/>
        <end position="1451"/>
    </location>
</feature>
<feature type="compositionally biased region" description="Low complexity" evidence="1">
    <location>
        <begin position="1743"/>
        <end position="1754"/>
    </location>
</feature>
<reference evidence="2" key="2">
    <citation type="submission" date="2021-04" db="EMBL/GenBank/DDBJ databases">
        <authorList>
            <person name="Gilroy R."/>
        </authorList>
    </citation>
    <scope>NUCLEOTIDE SEQUENCE</scope>
    <source>
        <strain evidence="2">378</strain>
    </source>
</reference>
<feature type="region of interest" description="Disordered" evidence="1">
    <location>
        <begin position="1956"/>
        <end position="1978"/>
    </location>
</feature>
<sequence length="2569" mass="260138">GVGAARAAQAAPAAAPAASPAVSDSAPAPAPAPAAAAASETAAPVIPEEAAQAAAPDDFDLGALANELDGTDTAAPASGDSGSVDVALAGAGADDLAGLEGLDGLGDAADLTAPEDLAAAGLGDENQPAADDADLSGVGLDDLGSLDLPADAANDEGAASSSDAATLGGVDDLAVLDGLDGLGDAADLTAPEDLAAAGLGDETMPAGADAADLSGIGLDDLGGLEQPLADAADVAAASSGADAALDGVDDLASLDGFGDAADLAAPEDLAAAGLGEELLTPDAEAEPATEAAAAKAAEPQVVIPDEFPEIAALDAATDSGVLPTKPEMQPEQAADTAVAAPAAPEGDTLAGFDIDTDQLAAVPTDIDGTPDEIKEMQQALAGDNKDESSELPMPDLSELQEPEQQPDLKGLSDLDSLATATATADNLPEPSAEGDNLSAALAQGAEDSASALGAPAAAGSEADSEEDLPGFDAGLSHLSDFEGTAPQHEAEPVIDDSLLGEEELTAPEDLTSFADQSLPEEQSTPDDLTASEELTAPEDLSVFADLNPETALPADESTANALGDDLPTEAQDAAAIFGGHDDLFATPEEAAALGEHTQSEALGEVNPAPAADMAPEVADTVPEMSSEEAMLAQALNGTPEPAAEPEHADSIGADMAAAPADADVDSAVADGHAGQDPFAAPDDAFAPDGEELPTELDTLSDAFNSDADLDALAQEAMPQAATDEAKDLASVLGTSLEDANLQDMGEPEHDTAPALEAEDSASQVDLPMSDLTDLAPEELAPASPEDFATGDSGVKDLSQEEGVVHGDDSVQGRDFSDKLADVAASAATEVAPVAEAAPEPATAAEPEMAAEPMADIMAEPDASVAEAEPVAPGAEAEPAAPAAALAPEAEPEVAVESTEEPLNADDLFADFGSNSNADADGEGGLQITPAAGADAEVEPEPAVAASEPTPVSEAEATAAPTAESAEEPLNADDLFADFGVNNGADADDEGGLQITPASSVEVPERTEAQDDLFAVSPADTGSGLGSTAPEANPFAAEPAVADDDNIFSSFASGADDEEQPLEITPAAGIAAVPSAAEQKSASEPVAEAAPLAPAEQAATPEPLAIEPMTASSDVESAVEQSPEPVSDLNADLASVPEAEQLTTEDAPDLTADLESAVDTSDLDNIDLEGDLLGTESGAHEDMGSALDAEPFASAATEHEPDLNMAFSASAADLAPDSALDDLALSDDMLAGADLSDSSAGTEASTAEQAEPDFADFVSFAQNAASQQPATDTPAATAAPSAAAAPAATSAFAPDEGDLPLTEADADSSDVLHHHEDVADSFGEDAAGGEQIEPLAAAENFGSAADAQPSLAEDEATPAAPLEVEQPAADGSDGSDNIFADSTDATNMVEPEAADTSVADAFSANLSDLDGESAVHEPADDFSFVDFAQNLKQQQPAQPQVEDESGNAEDQEALLARDAQRELLPDKHEVNKELDDLVQGDFHGFDHFGNEHPISNQEHPDNALEFPEDGKLDGTYSDADTSFDADASHEILDRLDQVPAEPKLATESEQVAEPEQAVEHESAAEPAATATSEPAVETAAEVAPETVAPAAETVAEPEAAPVAESASADQAAPVAAAEQAAEPAAPVAAPEQATAEHVAPASVAAEETTVAPAPVAADASSEAPSAATEPSPDEQTFTEHLDALNDLDDIVNNEFQGLSNYVNNHDEERSDEENDLIMPERMPDSEALDLSDDEIDSALEQVGEQAQNNALAQEENAPEAHPASTESNEHSSGEDFLLDSGDHDDLEQLLNDSDFAGMSTYDNLSDEENDDDNDMIIPSEEEQLPESHVADNDFSQAYDDFERNLAEPQAEAPSDADAFADLDTAATVAPSDIEVETPADAVATAMAEDNGEQVVNPAPLEDADVSAEQDIPHAHDAEQLGGDEEVAATPVAGTGADDVVADADYADLNEHLAPEANLADVNAASDSVPETTGIDEAGEPVVDTVAEDVTPAAVEQAEDAALQEQEERLDTEPVAVQEADVAQTAAAQALESEPGSGIVEDADFAPAPEADAEQAAVAEPTSVVEPALEPQPEPEVSSVPETAAVEPQPETATDDSANLEPPLNGDADTPSMWSVPQDDFDISNISGAPQHVEAEGEAERSTADTAAAETTAADNSVTPEEPAAEEQFLNSAGFTTSSFDDEALGATDADAASVVSPAADSVTEAAFAEPETASPEVADDLFAEEPAVATGHQESELSSAPSSELEAGFAADEPTTVAEPTAAAADFMSGGDIDSVAGSDLPQMSGDESAAYNVASDAFNTEAASSDDLFLDSDGHVGYDESDLSHVDISDLKAPNLDVSPDIDAPLNYDGVTASDLMNMMDGSGDLVDGAATSAAPVAPDAAAPEVHAAQTVATPEPTAQPTMDASVPHGAEMEQHFGADIMSDQSQAQPEAILDDNGFSGEIPADFSNEDSLNFDDTSFTQHGFDTDSFQDAFDEGVASGAADYSWDPFPQFPQGGESPESGDSDAPVAESTASEQDLYNKALALYERGDFLEGGRLAREILSRTKDTSLAAATQDMIDSYSEVYPTA</sequence>
<evidence type="ECO:0000313" key="2">
    <source>
        <dbReference type="EMBL" id="MBU3843552.1"/>
    </source>
</evidence>
<feature type="compositionally biased region" description="Low complexity" evidence="1">
    <location>
        <begin position="445"/>
        <end position="461"/>
    </location>
</feature>
<feature type="compositionally biased region" description="Acidic residues" evidence="1">
    <location>
        <begin position="1803"/>
        <end position="1823"/>
    </location>
</feature>
<feature type="compositionally biased region" description="Acidic residues" evidence="1">
    <location>
        <begin position="1160"/>
        <end position="1169"/>
    </location>
</feature>
<feature type="region of interest" description="Disordered" evidence="1">
    <location>
        <begin position="713"/>
        <end position="847"/>
    </location>
</feature>
<feature type="compositionally biased region" description="Acidic residues" evidence="1">
    <location>
        <begin position="889"/>
        <end position="899"/>
    </location>
</feature>
<proteinExistence type="predicted"/>
<dbReference type="EMBL" id="JAHLFE010000030">
    <property type="protein sequence ID" value="MBU3843552.1"/>
    <property type="molecule type" value="Genomic_DNA"/>
</dbReference>
<feature type="compositionally biased region" description="Low complexity" evidence="1">
    <location>
        <begin position="932"/>
        <end position="963"/>
    </location>
</feature>
<feature type="compositionally biased region" description="Polar residues" evidence="1">
    <location>
        <begin position="2167"/>
        <end position="2177"/>
    </location>
</feature>
<feature type="compositionally biased region" description="Low complexity" evidence="1">
    <location>
        <begin position="135"/>
        <end position="152"/>
    </location>
</feature>
<feature type="non-terminal residue" evidence="2">
    <location>
        <position position="1"/>
    </location>
</feature>
<name>A0A948WYH7_9GAMM</name>
<gene>
    <name evidence="2" type="ORF">H9847_01575</name>
</gene>
<feature type="compositionally biased region" description="Low complexity" evidence="1">
    <location>
        <begin position="1028"/>
        <end position="1039"/>
    </location>
</feature>
<feature type="compositionally biased region" description="Low complexity" evidence="1">
    <location>
        <begin position="2235"/>
        <end position="2263"/>
    </location>
</feature>
<feature type="region of interest" description="Disordered" evidence="1">
    <location>
        <begin position="1"/>
        <end position="86"/>
    </location>
</feature>
<feature type="compositionally biased region" description="Low complexity" evidence="1">
    <location>
        <begin position="1563"/>
        <end position="1673"/>
    </location>
</feature>
<feature type="region of interest" description="Disordered" evidence="1">
    <location>
        <begin position="425"/>
        <end position="564"/>
    </location>
</feature>
<feature type="compositionally biased region" description="Low complexity" evidence="1">
    <location>
        <begin position="860"/>
        <end position="888"/>
    </location>
</feature>
<feature type="compositionally biased region" description="Low complexity" evidence="1">
    <location>
        <begin position="1263"/>
        <end position="1293"/>
    </location>
</feature>
<feature type="compositionally biased region" description="Low complexity" evidence="1">
    <location>
        <begin position="2043"/>
        <end position="2059"/>
    </location>
</feature>
<feature type="compositionally biased region" description="Low complexity" evidence="1">
    <location>
        <begin position="2185"/>
        <end position="2202"/>
    </location>
</feature>
<feature type="compositionally biased region" description="Low complexity" evidence="1">
    <location>
        <begin position="1"/>
        <end position="56"/>
    </location>
</feature>
<feature type="region of interest" description="Disordered" evidence="1">
    <location>
        <begin position="2022"/>
        <end position="2263"/>
    </location>
</feature>
<feature type="region of interest" description="Disordered" evidence="1">
    <location>
        <begin position="2438"/>
        <end position="2460"/>
    </location>
</feature>
<feature type="compositionally biased region" description="Acidic residues" evidence="1">
    <location>
        <begin position="492"/>
        <end position="506"/>
    </location>
</feature>
<feature type="region of interest" description="Disordered" evidence="1">
    <location>
        <begin position="1015"/>
        <end position="1199"/>
    </location>
</feature>
<feature type="region of interest" description="Disordered" evidence="1">
    <location>
        <begin position="860"/>
        <end position="899"/>
    </location>
</feature>
<feature type="region of interest" description="Disordered" evidence="1">
    <location>
        <begin position="932"/>
        <end position="968"/>
    </location>
</feature>
<comment type="caution">
    <text evidence="2">The sequence shown here is derived from an EMBL/GenBank/DDBJ whole genome shotgun (WGS) entry which is preliminary data.</text>
</comment>